<sequence precursor="true">MTVVMTKRLLAGVLLSSLVLCAHAQGTGPLAIEDRSTARSMASAAAGPAEAKASSISEDGLLMLMQQQQQFEEQVQMLQGQIEELRHELQVMKDAERERYLDLDTRINTLAEQGVAEQTEGSDAAGPADPEADKQAYNAAKDHLVGRDFDAAAKAFEGYLKDFPNGQYRGHAHFWLGQVYSNQKTPQNDKAMEQFQAVVDNYPDHSKAPSSLYTLAVMQARSGKVSEAKINLHKLIKQYPDSAKVGQAKSLLDQLKS</sequence>
<feature type="region of interest" description="Disordered" evidence="3">
    <location>
        <begin position="112"/>
        <end position="131"/>
    </location>
</feature>
<comment type="similarity">
    <text evidence="2">Belongs to the CpoB family.</text>
</comment>
<dbReference type="GO" id="GO:0030288">
    <property type="term" value="C:outer membrane-bounded periplasmic space"/>
    <property type="evidence" value="ECO:0007669"/>
    <property type="project" value="UniProtKB-UniRule"/>
</dbReference>
<evidence type="ECO:0000313" key="6">
    <source>
        <dbReference type="EMBL" id="MQX54647.1"/>
    </source>
</evidence>
<evidence type="ECO:0000256" key="2">
    <source>
        <dbReference type="HAMAP-Rule" id="MF_02066"/>
    </source>
</evidence>
<gene>
    <name evidence="6" type="primary">ybgF</name>
    <name evidence="2" type="synonym">cpoB</name>
    <name evidence="6" type="ORF">GFN93_15440</name>
</gene>
<evidence type="ECO:0000256" key="1">
    <source>
        <dbReference type="ARBA" id="ARBA00022729"/>
    </source>
</evidence>
<keyword evidence="2" id="KW-0574">Periplasm</keyword>
<name>A0A6N7LW25_9GAMM</name>
<reference evidence="6 7" key="1">
    <citation type="submission" date="2019-10" db="EMBL/GenBank/DDBJ databases">
        <title>Alcanivorax sp.PA15-N-34 draft genome sequence.</title>
        <authorList>
            <person name="Liao X."/>
            <person name="Shao Z."/>
        </authorList>
    </citation>
    <scope>NUCLEOTIDE SEQUENCE [LARGE SCALE GENOMIC DNA]</scope>
    <source>
        <strain evidence="6 7">PA15-N-34</strain>
    </source>
</reference>
<dbReference type="Pfam" id="PF13525">
    <property type="entry name" value="YfiO"/>
    <property type="match status" value="1"/>
</dbReference>
<keyword evidence="2" id="KW-0132">Cell division</keyword>
<evidence type="ECO:0000313" key="7">
    <source>
        <dbReference type="Proteomes" id="UP000469421"/>
    </source>
</evidence>
<dbReference type="InterPro" id="IPR032519">
    <property type="entry name" value="YbgF_tri"/>
</dbReference>
<keyword evidence="7" id="KW-1185">Reference proteome</keyword>
<protein>
    <recommendedName>
        <fullName evidence="2">Cell division coordinator CpoB</fullName>
    </recommendedName>
</protein>
<dbReference type="Proteomes" id="UP000469421">
    <property type="component" value="Unassembled WGS sequence"/>
</dbReference>
<dbReference type="GO" id="GO:0070206">
    <property type="term" value="P:protein trimerization"/>
    <property type="evidence" value="ECO:0007669"/>
    <property type="project" value="InterPro"/>
</dbReference>
<comment type="caution">
    <text evidence="6">The sequence shown here is derived from an EMBL/GenBank/DDBJ whole genome shotgun (WGS) entry which is preliminary data.</text>
</comment>
<accession>A0A6N7LW25</accession>
<proteinExistence type="inferred from homology"/>
<dbReference type="InterPro" id="IPR034706">
    <property type="entry name" value="CpoB"/>
</dbReference>
<feature type="chain" id="PRO_5027185828" description="Cell division coordinator CpoB" evidence="2">
    <location>
        <begin position="25"/>
        <end position="257"/>
    </location>
</feature>
<dbReference type="InterPro" id="IPR014162">
    <property type="entry name" value="CpoB_C"/>
</dbReference>
<dbReference type="HAMAP" id="MF_02066">
    <property type="entry name" value="CpoB"/>
    <property type="match status" value="1"/>
</dbReference>
<keyword evidence="2" id="KW-0175">Coiled coil</keyword>
<keyword evidence="1 2" id="KW-0732">Signal</keyword>
<dbReference type="InterPro" id="IPR039565">
    <property type="entry name" value="BamD-like"/>
</dbReference>
<dbReference type="AlphaFoldDB" id="A0A6N7LW25"/>
<dbReference type="Pfam" id="PF16331">
    <property type="entry name" value="TolA_bind_tri"/>
    <property type="match status" value="1"/>
</dbReference>
<dbReference type="SUPFAM" id="SSF48452">
    <property type="entry name" value="TPR-like"/>
    <property type="match status" value="1"/>
</dbReference>
<feature type="domain" description="YbgF trimerisation" evidence="5">
    <location>
        <begin position="57"/>
        <end position="115"/>
    </location>
</feature>
<dbReference type="GO" id="GO:0043093">
    <property type="term" value="P:FtsZ-dependent cytokinesis"/>
    <property type="evidence" value="ECO:0007669"/>
    <property type="project" value="UniProtKB-UniRule"/>
</dbReference>
<evidence type="ECO:0000259" key="5">
    <source>
        <dbReference type="Pfam" id="PF16331"/>
    </source>
</evidence>
<dbReference type="Gene3D" id="1.20.5.110">
    <property type="match status" value="1"/>
</dbReference>
<feature type="signal peptide" evidence="2">
    <location>
        <begin position="1"/>
        <end position="24"/>
    </location>
</feature>
<dbReference type="EMBL" id="WIRE01000002">
    <property type="protein sequence ID" value="MQX54647.1"/>
    <property type="molecule type" value="Genomic_DNA"/>
</dbReference>
<evidence type="ECO:0000259" key="4">
    <source>
        <dbReference type="Pfam" id="PF13525"/>
    </source>
</evidence>
<feature type="coiled-coil region" evidence="2">
    <location>
        <begin position="68"/>
        <end position="98"/>
    </location>
</feature>
<dbReference type="InterPro" id="IPR011990">
    <property type="entry name" value="TPR-like_helical_dom_sf"/>
</dbReference>
<organism evidence="6 7">
    <name type="scientific">Alcanivorax sediminis</name>
    <dbReference type="NCBI Taxonomy" id="2663008"/>
    <lineage>
        <taxon>Bacteria</taxon>
        <taxon>Pseudomonadati</taxon>
        <taxon>Pseudomonadota</taxon>
        <taxon>Gammaproteobacteria</taxon>
        <taxon>Oceanospirillales</taxon>
        <taxon>Alcanivoracaceae</taxon>
        <taxon>Alcanivorax</taxon>
    </lineage>
</organism>
<evidence type="ECO:0000256" key="3">
    <source>
        <dbReference type="SAM" id="MobiDB-lite"/>
    </source>
</evidence>
<comment type="function">
    <text evidence="2">Mediates coordination of peptidoglycan synthesis and outer membrane constriction during cell division.</text>
</comment>
<dbReference type="NCBIfam" id="TIGR02795">
    <property type="entry name" value="tol_pal_ybgF"/>
    <property type="match status" value="1"/>
</dbReference>
<dbReference type="Gene3D" id="1.25.40.10">
    <property type="entry name" value="Tetratricopeptide repeat domain"/>
    <property type="match status" value="1"/>
</dbReference>
<feature type="domain" description="Outer membrane lipoprotein BamD-like" evidence="4">
    <location>
        <begin position="132"/>
        <end position="256"/>
    </location>
</feature>
<keyword evidence="2" id="KW-0131">Cell cycle</keyword>
<comment type="subcellular location">
    <subcellularLocation>
        <location evidence="2">Periplasm</location>
    </subcellularLocation>
</comment>